<dbReference type="eggNOG" id="arCOG00689">
    <property type="taxonomic scope" value="Archaea"/>
</dbReference>
<sequence length="454" mass="48718">MTDCLVENARLVTNAGLRPGSIAIENGAIAEIGPALSVSSADAETVVQADGMVALPGAVDVHTHMHDPELFPDDIDFATQTESAAAGGVTTVVELPTQSPVTTPADLGAKRDVCEDLAHVDFGLVAGNFEDFEESEVDVDGFIDAGVPDFKTFTADPYRADDGTILDLMSAVGDAGGTVRVHCETQAILDRARDDLEGTDPELYPRSRPLEAELEAIGRVGWFAERTGCPLHVVHVTSGSGAAIGDRFKSRARVPVTLETCPQYLAFSREDVSSLGPFLKVNPSLKSPTEVDRLWQAVRDGTIDLVATDHFPTHRADRERGWDDIWEPYAGLPGVETMLEFLVSEGIHEGRISWPRLLELVCARPAREAGLYPRKGSLAVGTDADIVLVRDRTYEVSADELAYNGDWTPYEGRTWSARVDTVIAGGELVARDHDVVAESGDGSFLPRGPGAAAE</sequence>
<keyword evidence="2" id="KW-0378">Hydrolase</keyword>
<reference evidence="6" key="1">
    <citation type="submission" date="2016-10" db="EMBL/GenBank/DDBJ databases">
        <authorList>
            <person name="Varghese N."/>
        </authorList>
    </citation>
    <scope>NUCLEOTIDE SEQUENCE [LARGE SCALE GENOMIC DNA]</scope>
    <source>
        <strain evidence="6">CGMCC 1.12284</strain>
    </source>
</reference>
<dbReference type="InterPro" id="IPR032466">
    <property type="entry name" value="Metal_Hydrolase"/>
</dbReference>
<name>A0A1I0QR26_9EURY</name>
<dbReference type="InterPro" id="IPR011059">
    <property type="entry name" value="Metal-dep_hydrolase_composite"/>
</dbReference>
<gene>
    <name evidence="5" type="ORF">SAMN05216285_3779</name>
</gene>
<dbReference type="GO" id="GO:0005737">
    <property type="term" value="C:cytoplasm"/>
    <property type="evidence" value="ECO:0007669"/>
    <property type="project" value="TreeGrafter"/>
</dbReference>
<dbReference type="SUPFAM" id="SSF51338">
    <property type="entry name" value="Composite domain of metallo-dependent hydrolases"/>
    <property type="match status" value="1"/>
</dbReference>
<evidence type="ECO:0000256" key="2">
    <source>
        <dbReference type="ARBA" id="ARBA00022801"/>
    </source>
</evidence>
<evidence type="ECO:0000313" key="5">
    <source>
        <dbReference type="EMBL" id="SEW29915.1"/>
    </source>
</evidence>
<dbReference type="InterPro" id="IPR006680">
    <property type="entry name" value="Amidohydro-rel"/>
</dbReference>
<dbReference type="EMBL" id="FOIS01000005">
    <property type="protein sequence ID" value="SEW29915.1"/>
    <property type="molecule type" value="Genomic_DNA"/>
</dbReference>
<dbReference type="OrthoDB" id="8791at2157"/>
<feature type="domain" description="Amidohydrolase-related" evidence="4">
    <location>
        <begin position="54"/>
        <end position="429"/>
    </location>
</feature>
<evidence type="ECO:0000256" key="1">
    <source>
        <dbReference type="ARBA" id="ARBA00008829"/>
    </source>
</evidence>
<dbReference type="RefSeq" id="WP_049989097.1">
    <property type="nucleotide sequence ID" value="NZ_FOIS01000005.1"/>
</dbReference>
<organism evidence="5 6">
    <name type="scientific">Natrinema salifodinae</name>
    <dbReference type="NCBI Taxonomy" id="1202768"/>
    <lineage>
        <taxon>Archaea</taxon>
        <taxon>Methanobacteriati</taxon>
        <taxon>Methanobacteriota</taxon>
        <taxon>Stenosarchaea group</taxon>
        <taxon>Halobacteria</taxon>
        <taxon>Halobacteriales</taxon>
        <taxon>Natrialbaceae</taxon>
        <taxon>Natrinema</taxon>
    </lineage>
</organism>
<dbReference type="PANTHER" id="PTHR43668:SF2">
    <property type="entry name" value="ALLANTOINASE"/>
    <property type="match status" value="1"/>
</dbReference>
<evidence type="ECO:0000259" key="4">
    <source>
        <dbReference type="Pfam" id="PF01979"/>
    </source>
</evidence>
<dbReference type="Gene3D" id="2.30.40.10">
    <property type="entry name" value="Urease, subunit C, domain 1"/>
    <property type="match status" value="1"/>
</dbReference>
<keyword evidence="6" id="KW-1185">Reference proteome</keyword>
<dbReference type="InterPro" id="IPR050138">
    <property type="entry name" value="DHOase/Allantoinase_Hydrolase"/>
</dbReference>
<dbReference type="GO" id="GO:0006221">
    <property type="term" value="P:pyrimidine nucleotide biosynthetic process"/>
    <property type="evidence" value="ECO:0007669"/>
    <property type="project" value="UniProtKB-KW"/>
</dbReference>
<dbReference type="SUPFAM" id="SSF51556">
    <property type="entry name" value="Metallo-dependent hydrolases"/>
    <property type="match status" value="1"/>
</dbReference>
<dbReference type="PANTHER" id="PTHR43668">
    <property type="entry name" value="ALLANTOINASE"/>
    <property type="match status" value="1"/>
</dbReference>
<dbReference type="FunFam" id="3.20.20.140:FF:000174">
    <property type="entry name" value="Dihydropyrimidinase-related protein 2"/>
    <property type="match status" value="1"/>
</dbReference>
<dbReference type="STRING" id="1202768.SAMN05216285_3779"/>
<comment type="similarity">
    <text evidence="1">Belongs to the metallo-dependent hydrolases superfamily. Hydantoinase/dihydropyrimidinase family.</text>
</comment>
<dbReference type="Gene3D" id="3.20.20.140">
    <property type="entry name" value="Metal-dependent hydrolases"/>
    <property type="match status" value="1"/>
</dbReference>
<dbReference type="GO" id="GO:0004038">
    <property type="term" value="F:allantoinase activity"/>
    <property type="evidence" value="ECO:0007669"/>
    <property type="project" value="TreeGrafter"/>
</dbReference>
<proteinExistence type="inferred from homology"/>
<dbReference type="GO" id="GO:0006145">
    <property type="term" value="P:purine nucleobase catabolic process"/>
    <property type="evidence" value="ECO:0007669"/>
    <property type="project" value="TreeGrafter"/>
</dbReference>
<evidence type="ECO:0000313" key="6">
    <source>
        <dbReference type="Proteomes" id="UP000183275"/>
    </source>
</evidence>
<dbReference type="Pfam" id="PF01979">
    <property type="entry name" value="Amidohydro_1"/>
    <property type="match status" value="1"/>
</dbReference>
<accession>A0A1I0QR26</accession>
<dbReference type="AlphaFoldDB" id="A0A1I0QR26"/>
<protein>
    <submittedName>
        <fullName evidence="5">Dihydropyrimidinase/dihydroorotase</fullName>
    </submittedName>
</protein>
<dbReference type="Proteomes" id="UP000183275">
    <property type="component" value="Unassembled WGS sequence"/>
</dbReference>
<evidence type="ECO:0000256" key="3">
    <source>
        <dbReference type="ARBA" id="ARBA00022975"/>
    </source>
</evidence>
<keyword evidence="3" id="KW-0665">Pyrimidine biosynthesis</keyword>